<dbReference type="Proteomes" id="UP000054845">
    <property type="component" value="Unassembled WGS sequence"/>
</dbReference>
<evidence type="ECO:0000256" key="7">
    <source>
        <dbReference type="ARBA" id="ARBA00022982"/>
    </source>
</evidence>
<keyword evidence="10 13" id="KW-0408">Iron</keyword>
<dbReference type="InterPro" id="IPR038659">
    <property type="entry name" value="AOX_sf"/>
</dbReference>
<comment type="cofactor">
    <cofactor evidence="13">
        <name>Fe cation</name>
        <dbReference type="ChEBI" id="CHEBI:24875"/>
    </cofactor>
    <text evidence="13">Binds 2 iron ions per subunit.</text>
</comment>
<feature type="transmembrane region" description="Helical" evidence="15">
    <location>
        <begin position="185"/>
        <end position="206"/>
    </location>
</feature>
<dbReference type="EC" id="1.-.-.-" evidence="13"/>
<evidence type="ECO:0000256" key="1">
    <source>
        <dbReference type="ARBA" id="ARBA00004370"/>
    </source>
</evidence>
<dbReference type="OrthoDB" id="16906at2759"/>
<evidence type="ECO:0000256" key="14">
    <source>
        <dbReference type="SAM" id="MobiDB-lite"/>
    </source>
</evidence>
<keyword evidence="6 13" id="KW-0479">Metal-binding</keyword>
<dbReference type="PANTHER" id="PTHR31803">
    <property type="entry name" value="ALTERNATIVE OXIDASE"/>
    <property type="match status" value="1"/>
</dbReference>
<dbReference type="PANTHER" id="PTHR31803:SF3">
    <property type="entry name" value="ALTERNATIVE OXIDASE"/>
    <property type="match status" value="1"/>
</dbReference>
<proteinExistence type="inferred from homology"/>
<evidence type="ECO:0000256" key="10">
    <source>
        <dbReference type="ARBA" id="ARBA00023004"/>
    </source>
</evidence>
<dbReference type="GO" id="GO:0046872">
    <property type="term" value="F:metal ion binding"/>
    <property type="evidence" value="ECO:0007669"/>
    <property type="project" value="UniProtKB-UniRule"/>
</dbReference>
<evidence type="ECO:0000256" key="6">
    <source>
        <dbReference type="ARBA" id="ARBA00022723"/>
    </source>
</evidence>
<evidence type="ECO:0000256" key="13">
    <source>
        <dbReference type="RuleBase" id="RU003779"/>
    </source>
</evidence>
<evidence type="ECO:0000256" key="3">
    <source>
        <dbReference type="ARBA" id="ARBA00022448"/>
    </source>
</evidence>
<evidence type="ECO:0000256" key="2">
    <source>
        <dbReference type="ARBA" id="ARBA00008388"/>
    </source>
</evidence>
<dbReference type="GO" id="GO:0005739">
    <property type="term" value="C:mitochondrion"/>
    <property type="evidence" value="ECO:0007669"/>
    <property type="project" value="TreeGrafter"/>
</dbReference>
<evidence type="ECO:0000313" key="16">
    <source>
        <dbReference type="EMBL" id="CEH17154.1"/>
    </source>
</evidence>
<evidence type="ECO:0000256" key="11">
    <source>
        <dbReference type="ARBA" id="ARBA00023136"/>
    </source>
</evidence>
<dbReference type="Pfam" id="PF01786">
    <property type="entry name" value="AOX"/>
    <property type="match status" value="1"/>
</dbReference>
<comment type="subcellular location">
    <subcellularLocation>
        <location evidence="1">Membrane</location>
    </subcellularLocation>
</comment>
<name>A0A0N7LAP4_9BASI</name>
<dbReference type="GO" id="GO:0010230">
    <property type="term" value="P:alternative respiration"/>
    <property type="evidence" value="ECO:0007669"/>
    <property type="project" value="TreeGrafter"/>
</dbReference>
<keyword evidence="5 13" id="KW-0812">Transmembrane</keyword>
<reference evidence="16 17" key="1">
    <citation type="submission" date="2014-09" db="EMBL/GenBank/DDBJ databases">
        <authorList>
            <person name="Magalhaes I.L.F."/>
            <person name="Oliveira U."/>
            <person name="Santos F.R."/>
            <person name="Vidigal T.H.D.A."/>
            <person name="Brescovit A.D."/>
            <person name="Santos A.J."/>
        </authorList>
    </citation>
    <scope>NUCLEOTIDE SEQUENCE [LARGE SCALE GENOMIC DNA]</scope>
</reference>
<organism evidence="16 17">
    <name type="scientific">Ceraceosorus bombacis</name>
    <dbReference type="NCBI Taxonomy" id="401625"/>
    <lineage>
        <taxon>Eukaryota</taxon>
        <taxon>Fungi</taxon>
        <taxon>Dikarya</taxon>
        <taxon>Basidiomycota</taxon>
        <taxon>Ustilaginomycotina</taxon>
        <taxon>Exobasidiomycetes</taxon>
        <taxon>Ceraceosorales</taxon>
        <taxon>Ceraceosoraceae</taxon>
        <taxon>Ceraceosorus</taxon>
    </lineage>
</organism>
<evidence type="ECO:0000256" key="5">
    <source>
        <dbReference type="ARBA" id="ARBA00022692"/>
    </source>
</evidence>
<feature type="transmembrane region" description="Helical" evidence="15">
    <location>
        <begin position="247"/>
        <end position="271"/>
    </location>
</feature>
<feature type="region of interest" description="Disordered" evidence="14">
    <location>
        <begin position="394"/>
        <end position="431"/>
    </location>
</feature>
<keyword evidence="11 13" id="KW-0472">Membrane</keyword>
<keyword evidence="9 13" id="KW-0560">Oxidoreductase</keyword>
<dbReference type="GO" id="GO:0009916">
    <property type="term" value="F:alternative oxidase activity"/>
    <property type="evidence" value="ECO:0007669"/>
    <property type="project" value="UniProtKB-UniRule"/>
</dbReference>
<dbReference type="GO" id="GO:0098803">
    <property type="term" value="C:respiratory chain complex"/>
    <property type="evidence" value="ECO:0007669"/>
    <property type="project" value="UniProtKB-UniRule"/>
</dbReference>
<dbReference type="EMBL" id="CCYA01000254">
    <property type="protein sequence ID" value="CEH17154.1"/>
    <property type="molecule type" value="Genomic_DNA"/>
</dbReference>
<evidence type="ECO:0000256" key="8">
    <source>
        <dbReference type="ARBA" id="ARBA00022989"/>
    </source>
</evidence>
<comment type="similarity">
    <text evidence="2 13">Belongs to the alternative oxidase family.</text>
</comment>
<comment type="function">
    <text evidence="12">Catalyzes cyanide-resistant oxygen consumption. May increase respiration when the cytochrome respiratory pathway is restricted, or in response to low temperatures.</text>
</comment>
<dbReference type="Gene3D" id="1.20.1260.140">
    <property type="entry name" value="Alternative oxidase"/>
    <property type="match status" value="1"/>
</dbReference>
<evidence type="ECO:0000313" key="17">
    <source>
        <dbReference type="Proteomes" id="UP000054845"/>
    </source>
</evidence>
<evidence type="ECO:0000256" key="12">
    <source>
        <dbReference type="ARBA" id="ARBA00025285"/>
    </source>
</evidence>
<feature type="compositionally biased region" description="Polar residues" evidence="14">
    <location>
        <begin position="1"/>
        <end position="16"/>
    </location>
</feature>
<sequence>MGSLSRGQLSATSLSSYPHPRLSKEDQMRHFFTSHPPNSSVSVGGSSASRTDPKDSPHLVPPSEAAKDLSEPGWTPHNAYTDEELDAVRVVHKELKGASDHIAAFLVRVVRTGFDVATRYPKHREKFPKVMGAEGRQVSTPSLDDERAAVKPRRKDHAPAAESLPEVMELGEMRKRGICFGPEQWLIRIVFLETIAGVPGFSAAMIRHLQSLRLMRRDKGWIQTLLEDAQNERMHLLVALKLYRPGFFMRTMIALAQVVFTAAFSVGYMIAPRLAHRFVGVLEEEAVITYTNILRDIDAGRLPEWERFPAPAVAKDYWGLKSSATLSDVMRALRADEANHRFINHTLASIESQDFNPFAYGEAHPTERGGRWGLERNEALEWFEREDAKRREAKGLMRAEGATEAHPVRRDRLPVKDEAQRNASNSSRNAV</sequence>
<keyword evidence="8 15" id="KW-1133">Transmembrane helix</keyword>
<feature type="compositionally biased region" description="Low complexity" evidence="14">
    <location>
        <begin position="39"/>
        <end position="49"/>
    </location>
</feature>
<dbReference type="AlphaFoldDB" id="A0A0N7LAP4"/>
<keyword evidence="7 13" id="KW-0249">Electron transport</keyword>
<dbReference type="GO" id="GO:0016020">
    <property type="term" value="C:membrane"/>
    <property type="evidence" value="ECO:0007669"/>
    <property type="project" value="UniProtKB-SubCell"/>
</dbReference>
<protein>
    <recommendedName>
        <fullName evidence="13">Alternative oxidase</fullName>
        <ecNumber evidence="13">1.-.-.-</ecNumber>
    </recommendedName>
</protein>
<feature type="compositionally biased region" description="Polar residues" evidence="14">
    <location>
        <begin position="421"/>
        <end position="431"/>
    </location>
</feature>
<evidence type="ECO:0000256" key="15">
    <source>
        <dbReference type="SAM" id="Phobius"/>
    </source>
</evidence>
<dbReference type="STRING" id="401625.A0A0N7LAP4"/>
<accession>A0A0N7LAP4</accession>
<evidence type="ECO:0000256" key="9">
    <source>
        <dbReference type="ARBA" id="ARBA00023002"/>
    </source>
</evidence>
<feature type="region of interest" description="Disordered" evidence="14">
    <location>
        <begin position="1"/>
        <end position="78"/>
    </location>
</feature>
<keyword evidence="3" id="KW-0813">Transport</keyword>
<dbReference type="InterPro" id="IPR002680">
    <property type="entry name" value="AOX"/>
</dbReference>
<feature type="region of interest" description="Disordered" evidence="14">
    <location>
        <begin position="133"/>
        <end position="161"/>
    </location>
</feature>
<evidence type="ECO:0000256" key="4">
    <source>
        <dbReference type="ARBA" id="ARBA00022660"/>
    </source>
</evidence>
<keyword evidence="4 13" id="KW-0679">Respiratory chain</keyword>
<feature type="compositionally biased region" description="Basic and acidic residues" evidence="14">
    <location>
        <begin position="394"/>
        <end position="420"/>
    </location>
</feature>
<keyword evidence="17" id="KW-1185">Reference proteome</keyword>